<comment type="caution">
    <text evidence="1">The sequence shown here is derived from an EMBL/GenBank/DDBJ whole genome shotgun (WGS) entry which is preliminary data.</text>
</comment>
<sequence length="78" mass="9205">MASNVECRACLCFSVALRRKALELTLHVLINVVRSVLRKPQKKISDNFRCPKERNPDKPKFKFKRRHHHSTYIELCQA</sequence>
<dbReference type="EMBL" id="JYDP01000932">
    <property type="protein sequence ID" value="KRY99252.1"/>
    <property type="molecule type" value="Genomic_DNA"/>
</dbReference>
<reference evidence="1 2" key="1">
    <citation type="submission" date="2015-01" db="EMBL/GenBank/DDBJ databases">
        <title>Evolution of Trichinella species and genotypes.</title>
        <authorList>
            <person name="Korhonen P.K."/>
            <person name="Edoardo P."/>
            <person name="Giuseppe L.R."/>
            <person name="Gasser R.B."/>
        </authorList>
    </citation>
    <scope>NUCLEOTIDE SEQUENCE [LARGE SCALE GENOMIC DNA]</scope>
    <source>
        <strain evidence="1">ISS1029</strain>
    </source>
</reference>
<proteinExistence type="predicted"/>
<name>A0A0V1GM15_9BILA</name>
<dbReference type="Proteomes" id="UP000055024">
    <property type="component" value="Unassembled WGS sequence"/>
</dbReference>
<keyword evidence="2" id="KW-1185">Reference proteome</keyword>
<evidence type="ECO:0000313" key="1">
    <source>
        <dbReference type="EMBL" id="KRY99252.1"/>
    </source>
</evidence>
<organism evidence="1 2">
    <name type="scientific">Trichinella zimbabwensis</name>
    <dbReference type="NCBI Taxonomy" id="268475"/>
    <lineage>
        <taxon>Eukaryota</taxon>
        <taxon>Metazoa</taxon>
        <taxon>Ecdysozoa</taxon>
        <taxon>Nematoda</taxon>
        <taxon>Enoplea</taxon>
        <taxon>Dorylaimia</taxon>
        <taxon>Trichinellida</taxon>
        <taxon>Trichinellidae</taxon>
        <taxon>Trichinella</taxon>
    </lineage>
</organism>
<dbReference type="AlphaFoldDB" id="A0A0V1GM15"/>
<protein>
    <submittedName>
        <fullName evidence="1">Uncharacterized protein</fullName>
    </submittedName>
</protein>
<evidence type="ECO:0000313" key="2">
    <source>
        <dbReference type="Proteomes" id="UP000055024"/>
    </source>
</evidence>
<gene>
    <name evidence="1" type="ORF">T11_4981</name>
</gene>
<accession>A0A0V1GM15</accession>